<proteinExistence type="predicted"/>
<sequence>MILQLGLRRSAIRAADAFGLVDEQSFFEHRPVLAVQLALRASLARLQWLIFFHQALKTDQRRLVSCSCRPWECADAPTRKREGGSQKKSGSWLSELVASAMEDCISFHTAQSLYALTVYVNCGAGKIAVPD</sequence>
<keyword evidence="2" id="KW-1185">Reference proteome</keyword>
<organism evidence="1 2">
    <name type="scientific">Mycena citricolor</name>
    <dbReference type="NCBI Taxonomy" id="2018698"/>
    <lineage>
        <taxon>Eukaryota</taxon>
        <taxon>Fungi</taxon>
        <taxon>Dikarya</taxon>
        <taxon>Basidiomycota</taxon>
        <taxon>Agaricomycotina</taxon>
        <taxon>Agaricomycetes</taxon>
        <taxon>Agaricomycetidae</taxon>
        <taxon>Agaricales</taxon>
        <taxon>Marasmiineae</taxon>
        <taxon>Mycenaceae</taxon>
        <taxon>Mycena</taxon>
    </lineage>
</organism>
<name>A0AAD2H9Q2_9AGAR</name>
<accession>A0AAD2H9Q2</accession>
<protein>
    <submittedName>
        <fullName evidence="1">Uncharacterized protein</fullName>
    </submittedName>
</protein>
<dbReference type="Proteomes" id="UP001295794">
    <property type="component" value="Unassembled WGS sequence"/>
</dbReference>
<gene>
    <name evidence="1" type="ORF">MYCIT1_LOCUS15477</name>
</gene>
<comment type="caution">
    <text evidence="1">The sequence shown here is derived from an EMBL/GenBank/DDBJ whole genome shotgun (WGS) entry which is preliminary data.</text>
</comment>
<evidence type="ECO:0000313" key="1">
    <source>
        <dbReference type="EMBL" id="CAK5270785.1"/>
    </source>
</evidence>
<dbReference type="EMBL" id="CAVNYO010000169">
    <property type="protein sequence ID" value="CAK5270785.1"/>
    <property type="molecule type" value="Genomic_DNA"/>
</dbReference>
<dbReference type="AlphaFoldDB" id="A0AAD2H9Q2"/>
<reference evidence="1" key="1">
    <citation type="submission" date="2023-11" db="EMBL/GenBank/DDBJ databases">
        <authorList>
            <person name="De Vega J J."/>
            <person name="De Vega J J."/>
        </authorList>
    </citation>
    <scope>NUCLEOTIDE SEQUENCE</scope>
</reference>
<evidence type="ECO:0000313" key="2">
    <source>
        <dbReference type="Proteomes" id="UP001295794"/>
    </source>
</evidence>